<evidence type="ECO:0000256" key="3">
    <source>
        <dbReference type="ARBA" id="ARBA00004285"/>
    </source>
</evidence>
<keyword evidence="23" id="KW-1015">Disulfide bond</keyword>
<dbReference type="GO" id="GO:0009986">
    <property type="term" value="C:cell surface"/>
    <property type="evidence" value="ECO:0007669"/>
    <property type="project" value="UniProtKB-ARBA"/>
</dbReference>
<dbReference type="PRINTS" id="PR01680">
    <property type="entry name" value="TNFACTORR6"/>
</dbReference>
<evidence type="ECO:0000259" key="36">
    <source>
        <dbReference type="PROSITE" id="PS50017"/>
    </source>
</evidence>
<keyword evidence="17" id="KW-0112">Calmodulin-binding</keyword>
<dbReference type="CDD" id="cd08066">
    <property type="entry name" value="MPN_AMSH_like"/>
    <property type="match status" value="1"/>
</dbReference>
<dbReference type="FunFam" id="1.10.533.10:FF:000057">
    <property type="entry name" value="Tumor necrosis factor receptor superfamily member 6"/>
    <property type="match status" value="1"/>
</dbReference>
<dbReference type="InterPro" id="IPR015063">
    <property type="entry name" value="USP8_dimer"/>
</dbReference>
<dbReference type="Pfam" id="PF01398">
    <property type="entry name" value="JAB"/>
    <property type="match status" value="1"/>
</dbReference>
<keyword evidence="13" id="KW-0677">Repeat</keyword>
<keyword evidence="34" id="KW-0175">Coiled coil</keyword>
<evidence type="ECO:0000256" key="23">
    <source>
        <dbReference type="ARBA" id="ARBA00023157"/>
    </source>
</evidence>
<dbReference type="GO" id="GO:0140492">
    <property type="term" value="F:metal-dependent deubiquitinase activity"/>
    <property type="evidence" value="ECO:0007669"/>
    <property type="project" value="InterPro"/>
</dbReference>
<evidence type="ECO:0000256" key="30">
    <source>
        <dbReference type="ARBA" id="ARBA00058830"/>
    </source>
</evidence>
<dbReference type="InterPro" id="IPR000488">
    <property type="entry name" value="Death_dom"/>
</dbReference>
<keyword evidence="9 35" id="KW-0812">Transmembrane</keyword>
<protein>
    <recommendedName>
        <fullName evidence="31">AMSH-like protease</fullName>
    </recommendedName>
    <alternativeName>
        <fullName evidence="28">Apo-1 antigen</fullName>
    </alternativeName>
    <alternativeName>
        <fullName evidence="29">Apoptosis-mediating surface antigen FAS</fullName>
    </alternativeName>
    <alternativeName>
        <fullName evidence="27">FASLG receptor</fullName>
    </alternativeName>
    <alternativeName>
        <fullName evidence="32">STAM-binding protein-like 1</fullName>
    </alternativeName>
    <alternativeName>
        <fullName evidence="5">Tumor necrosis factor receptor superfamily member 6</fullName>
    </alternativeName>
</protein>
<dbReference type="GO" id="GO:0061578">
    <property type="term" value="F:K63-linked deubiquitinase activity"/>
    <property type="evidence" value="ECO:0007669"/>
    <property type="project" value="InterPro"/>
</dbReference>
<evidence type="ECO:0000256" key="2">
    <source>
        <dbReference type="ARBA" id="ARBA00004251"/>
    </source>
</evidence>
<dbReference type="SUPFAM" id="SSF102712">
    <property type="entry name" value="JAB1/MPN domain"/>
    <property type="match status" value="1"/>
</dbReference>
<feature type="transmembrane region" description="Helical" evidence="35">
    <location>
        <begin position="621"/>
        <end position="638"/>
    </location>
</feature>
<evidence type="ECO:0000256" key="10">
    <source>
        <dbReference type="ARBA" id="ARBA00022703"/>
    </source>
</evidence>
<dbReference type="SMART" id="SM00005">
    <property type="entry name" value="DEATH"/>
    <property type="match status" value="1"/>
</dbReference>
<keyword evidence="12" id="KW-0732">Signal</keyword>
<proteinExistence type="inferred from homology"/>
<comment type="similarity">
    <text evidence="4">Belongs to the peptidase M67C family.</text>
</comment>
<dbReference type="SUPFAM" id="SSF47986">
    <property type="entry name" value="DEATH domain"/>
    <property type="match status" value="1"/>
</dbReference>
<dbReference type="GO" id="GO:0097191">
    <property type="term" value="P:extrinsic apoptotic signaling pathway"/>
    <property type="evidence" value="ECO:0007669"/>
    <property type="project" value="UniProtKB-ARBA"/>
</dbReference>
<keyword evidence="10" id="KW-0053">Apoptosis</keyword>
<feature type="repeat" description="TNFR-Cys" evidence="33">
    <location>
        <begin position="492"/>
        <end position="535"/>
    </location>
</feature>
<dbReference type="PROSITE" id="PS50017">
    <property type="entry name" value="DEATH_DOMAIN"/>
    <property type="match status" value="1"/>
</dbReference>
<feature type="domain" description="TNFR-Cys" evidence="37">
    <location>
        <begin position="492"/>
        <end position="535"/>
    </location>
</feature>
<feature type="domain" description="MPN" evidence="38">
    <location>
        <begin position="269"/>
        <end position="397"/>
    </location>
</feature>
<dbReference type="SMART" id="SM00208">
    <property type="entry name" value="TNFR"/>
    <property type="match status" value="3"/>
</dbReference>
<evidence type="ECO:0000256" key="19">
    <source>
        <dbReference type="ARBA" id="ARBA00022990"/>
    </source>
</evidence>
<evidence type="ECO:0000256" key="28">
    <source>
        <dbReference type="ARBA" id="ARBA00032338"/>
    </source>
</evidence>
<feature type="repeat" description="TNFR-Cys" evidence="33">
    <location>
        <begin position="536"/>
        <end position="573"/>
    </location>
</feature>
<dbReference type="InterPro" id="IPR033999">
    <property type="entry name" value="TNFRSF6_N"/>
</dbReference>
<dbReference type="InterPro" id="IPR011029">
    <property type="entry name" value="DEATH-like_dom_sf"/>
</dbReference>
<sequence length="759" mass="86331">MDQPFTVNSLKKLAAMPDHTDVSLSPEERVRALSKLGCNITINEDITPRRYFRSGVEMERMASVYLEEGNLENAFVLYNKFITLFVEKLPGHRDYQQCAVPEKQDIMKKLKEIAFPRTDELKKDLLKKYNVEYQEYLQSKNKYKAEILKKLEHQRLIEAERKRIAQMRQQQLETEQFLFFEDQLKKQELARGQMRSQETPALSEQIDGSALSCFSTHQNNSLLNVFADQPNKSEATNYASHSPPVNRALKPAATLSAVQNLVVEGLRCVVLSRDLCHKFLLLAESNTVRGIETCGILCGKLTHNEFTITHVIVPKQSAGPDYCDVENVEELFSVQDQHDLLTLGWIHTHPTQTAFLSSVDLHTHCSYQLMLPEAIAIVCSPKHKDTGIFRLTNAGMLEVSTCKKKGFHPHTKDPKLFSIVIFIAGPLSKGGNTQVTSINSEVLESSHNITERESGCPKGLHRDGKFCCHLCPPGTRKDTGCTTDEGKPDCVPCPEGEEYTDRKHYSSKCRRCGICDGEQGLEVEKNCTQIQNTQCRCKSNFFCDIPPCEHCNPCDTCEHGISENCTPTNNTKCKVFQSTGSSRGYLWFLIFIPISALAGSVIWCKFLFCSNHGIKKLHLDYSKYIFIFLFSLHILFSPQRIVPMNFSDIDLSKYITTIAEQMKINQVREFVRKNGINEAKIDEIKNDNLQDTAEQKVQLLRNWYQLHGKKDAYCTLIQSLKKANLYVLAEKIEDIVQKDMVSEHENANIRNENESQSLV</sequence>
<reference evidence="40" key="1">
    <citation type="journal article" date="2013" name="Science">
        <title>Comparative analysis of bat genomes provides insight into the evolution of flight and immunity.</title>
        <authorList>
            <person name="Zhang G."/>
            <person name="Cowled C."/>
            <person name="Shi Z."/>
            <person name="Huang Z."/>
            <person name="Bishop-Lilly K.A."/>
            <person name="Fang X."/>
            <person name="Wynne J.W."/>
            <person name="Xiong Z."/>
            <person name="Baker M.L."/>
            <person name="Zhao W."/>
            <person name="Tachedjian M."/>
            <person name="Zhu Y."/>
            <person name="Zhou P."/>
            <person name="Jiang X."/>
            <person name="Ng J."/>
            <person name="Yang L."/>
            <person name="Wu L."/>
            <person name="Xiao J."/>
            <person name="Feng Y."/>
            <person name="Chen Y."/>
            <person name="Sun X."/>
            <person name="Zhang Y."/>
            <person name="Marsh G.A."/>
            <person name="Crameri G."/>
            <person name="Broder C.C."/>
            <person name="Frey K.G."/>
            <person name="Wang L.F."/>
            <person name="Wang J."/>
        </authorList>
    </citation>
    <scope>NUCLEOTIDE SEQUENCE [LARGE SCALE GENOMIC DNA]</scope>
</reference>
<evidence type="ECO:0000313" key="40">
    <source>
        <dbReference type="Proteomes" id="UP000010552"/>
    </source>
</evidence>
<dbReference type="FunFam" id="3.40.140.10:FF:000010">
    <property type="entry name" value="AMSH-like protease isoform X1"/>
    <property type="match status" value="1"/>
</dbReference>
<dbReference type="PANTHER" id="PTHR12947:SF7">
    <property type="entry name" value="AMSH-LIKE PROTEASE"/>
    <property type="match status" value="1"/>
</dbReference>
<keyword evidence="25" id="KW-0325">Glycoprotein</keyword>
<dbReference type="GO" id="GO:0042981">
    <property type="term" value="P:regulation of apoptotic process"/>
    <property type="evidence" value="ECO:0007669"/>
    <property type="project" value="UniProtKB-ARBA"/>
</dbReference>
<comment type="subcellular location">
    <subcellularLocation>
        <location evidence="2">Cell membrane</location>
        <topology evidence="2">Single-pass type I membrane protein</topology>
    </subcellularLocation>
    <subcellularLocation>
        <location evidence="3">Membrane raft</location>
    </subcellularLocation>
</comment>
<dbReference type="GO" id="GO:0046872">
    <property type="term" value="F:metal ion binding"/>
    <property type="evidence" value="ECO:0007669"/>
    <property type="project" value="UniProtKB-KW"/>
</dbReference>
<keyword evidence="14" id="KW-0833">Ubl conjugation pathway</keyword>
<evidence type="ECO:0000256" key="5">
    <source>
        <dbReference type="ARBA" id="ARBA00015761"/>
    </source>
</evidence>
<evidence type="ECO:0000256" key="33">
    <source>
        <dbReference type="PROSITE-ProRule" id="PRU00206"/>
    </source>
</evidence>
<dbReference type="CDD" id="cd10579">
    <property type="entry name" value="TNFRSF6"/>
    <property type="match status" value="1"/>
</dbReference>
<keyword evidence="19" id="KW-0007">Acetylation</keyword>
<evidence type="ECO:0000256" key="26">
    <source>
        <dbReference type="ARBA" id="ARBA00023288"/>
    </source>
</evidence>
<dbReference type="Gene3D" id="1.20.58.80">
    <property type="entry name" value="Phosphotransferase system, lactose/cellobiose-type IIA subunit"/>
    <property type="match status" value="1"/>
</dbReference>
<evidence type="ECO:0000256" key="22">
    <source>
        <dbReference type="ARBA" id="ARBA00023139"/>
    </source>
</evidence>
<comment type="cofactor">
    <cofactor evidence="1">
        <name>Zn(2+)</name>
        <dbReference type="ChEBI" id="CHEBI:29105"/>
    </cofactor>
</comment>
<keyword evidence="21 35" id="KW-0472">Membrane</keyword>
<keyword evidence="8 39" id="KW-0645">Protease</keyword>
<evidence type="ECO:0000256" key="7">
    <source>
        <dbReference type="ARBA" id="ARBA00022553"/>
    </source>
</evidence>
<dbReference type="InterPro" id="IPR008063">
    <property type="entry name" value="Fas_rcpt"/>
</dbReference>
<keyword evidence="11" id="KW-0479">Metal-binding</keyword>
<dbReference type="GO" id="GO:0045121">
    <property type="term" value="C:membrane raft"/>
    <property type="evidence" value="ECO:0007669"/>
    <property type="project" value="UniProtKB-SubCell"/>
</dbReference>
<dbReference type="MEROPS" id="M67.003"/>
<evidence type="ECO:0000256" key="34">
    <source>
        <dbReference type="SAM" id="Coils"/>
    </source>
</evidence>
<dbReference type="PROSITE" id="PS50249">
    <property type="entry name" value="MPN"/>
    <property type="match status" value="1"/>
</dbReference>
<dbReference type="EMBL" id="KB031155">
    <property type="protein sequence ID" value="ELK00936.1"/>
    <property type="molecule type" value="Genomic_DNA"/>
</dbReference>
<evidence type="ECO:0000259" key="38">
    <source>
        <dbReference type="PROSITE" id="PS50249"/>
    </source>
</evidence>
<dbReference type="InterPro" id="IPR001368">
    <property type="entry name" value="TNFR/NGFR_Cys_rich_reg"/>
</dbReference>
<keyword evidence="7" id="KW-0597">Phosphoprotein</keyword>
<keyword evidence="40" id="KW-1185">Reference proteome</keyword>
<evidence type="ECO:0000256" key="12">
    <source>
        <dbReference type="ARBA" id="ARBA00022729"/>
    </source>
</evidence>
<dbReference type="FunFam" id="1.20.58.80:FF:000012">
    <property type="entry name" value="AMSH-like protease isoform X1"/>
    <property type="match status" value="1"/>
</dbReference>
<evidence type="ECO:0000256" key="17">
    <source>
        <dbReference type="ARBA" id="ARBA00022860"/>
    </source>
</evidence>
<evidence type="ECO:0000256" key="25">
    <source>
        <dbReference type="ARBA" id="ARBA00023180"/>
    </source>
</evidence>
<evidence type="ECO:0000256" key="16">
    <source>
        <dbReference type="ARBA" id="ARBA00022833"/>
    </source>
</evidence>
<evidence type="ECO:0000256" key="9">
    <source>
        <dbReference type="ARBA" id="ARBA00022692"/>
    </source>
</evidence>
<feature type="domain" description="Death" evidence="36">
    <location>
        <begin position="652"/>
        <end position="736"/>
    </location>
</feature>
<keyword evidence="18 35" id="KW-1133">Transmembrane helix</keyword>
<keyword evidence="22" id="KW-0564">Palmitate</keyword>
<evidence type="ECO:0000256" key="24">
    <source>
        <dbReference type="ARBA" id="ARBA00023170"/>
    </source>
</evidence>
<dbReference type="PROSITE" id="PS50050">
    <property type="entry name" value="TNFR_NGFR_2"/>
    <property type="match status" value="2"/>
</dbReference>
<dbReference type="Pfam" id="PF00020">
    <property type="entry name" value="TNFR_c6"/>
    <property type="match status" value="1"/>
</dbReference>
<keyword evidence="24" id="KW-0675">Receptor</keyword>
<dbReference type="eggNOG" id="KOG2880">
    <property type="taxonomic scope" value="Eukaryota"/>
</dbReference>
<dbReference type="Pfam" id="PF08969">
    <property type="entry name" value="USP8_dimer"/>
    <property type="match status" value="1"/>
</dbReference>
<dbReference type="Gene3D" id="2.10.50.10">
    <property type="entry name" value="Tumor Necrosis Factor Receptor, subunit A, domain 2"/>
    <property type="match status" value="2"/>
</dbReference>
<evidence type="ECO:0000256" key="15">
    <source>
        <dbReference type="ARBA" id="ARBA00022801"/>
    </source>
</evidence>
<evidence type="ECO:0000259" key="37">
    <source>
        <dbReference type="PROSITE" id="PS50050"/>
    </source>
</evidence>
<dbReference type="PANTHER" id="PTHR12947">
    <property type="entry name" value="AMSH-LIKE PROTEASE"/>
    <property type="match status" value="1"/>
</dbReference>
<evidence type="ECO:0000256" key="6">
    <source>
        <dbReference type="ARBA" id="ARBA00022475"/>
    </source>
</evidence>
<evidence type="ECO:0000256" key="11">
    <source>
        <dbReference type="ARBA" id="ARBA00022723"/>
    </source>
</evidence>
<dbReference type="FunCoup" id="L5JQB7">
    <property type="interactions" value="644"/>
</dbReference>
<dbReference type="InParanoid" id="L5JQB7"/>
<dbReference type="FunFam" id="2.10.50.10:FF:000021">
    <property type="entry name" value="Tumor necrosis factor receptor superfamily member 6"/>
    <property type="match status" value="1"/>
</dbReference>
<evidence type="ECO:0000256" key="31">
    <source>
        <dbReference type="ARBA" id="ARBA00072611"/>
    </source>
</evidence>
<keyword evidence="15" id="KW-0378">Hydrolase</keyword>
<dbReference type="AlphaFoldDB" id="L5JQB7"/>
<keyword evidence="16" id="KW-0862">Zinc</keyword>
<dbReference type="SMART" id="SM00232">
    <property type="entry name" value="JAB_MPN"/>
    <property type="match status" value="1"/>
</dbReference>
<evidence type="ECO:0000256" key="29">
    <source>
        <dbReference type="ARBA" id="ARBA00032502"/>
    </source>
</evidence>
<feature type="transmembrane region" description="Helical" evidence="35">
    <location>
        <begin position="585"/>
        <end position="609"/>
    </location>
</feature>
<evidence type="ECO:0000256" key="20">
    <source>
        <dbReference type="ARBA" id="ARBA00023049"/>
    </source>
</evidence>
<dbReference type="Proteomes" id="UP000010552">
    <property type="component" value="Unassembled WGS sequence"/>
</dbReference>
<gene>
    <name evidence="39" type="ORF">PAL_GLEAN10018388</name>
</gene>
<dbReference type="GO" id="GO:0006508">
    <property type="term" value="P:proteolysis"/>
    <property type="evidence" value="ECO:0007669"/>
    <property type="project" value="UniProtKB-KW"/>
</dbReference>
<dbReference type="Gene3D" id="3.40.140.10">
    <property type="entry name" value="Cytidine Deaminase, domain 2"/>
    <property type="match status" value="1"/>
</dbReference>
<dbReference type="GO" id="GO:0070536">
    <property type="term" value="P:protein K63-linked deubiquitination"/>
    <property type="evidence" value="ECO:0007669"/>
    <property type="project" value="InterPro"/>
</dbReference>
<dbReference type="InterPro" id="IPR000555">
    <property type="entry name" value="JAMM/MPN+_dom"/>
</dbReference>
<dbReference type="STRING" id="9402.L5JQB7"/>
<keyword evidence="26" id="KW-0449">Lipoprotein</keyword>
<dbReference type="Pfam" id="PF00531">
    <property type="entry name" value="Death"/>
    <property type="match status" value="1"/>
</dbReference>
<evidence type="ECO:0000256" key="21">
    <source>
        <dbReference type="ARBA" id="ARBA00023136"/>
    </source>
</evidence>
<dbReference type="GO" id="GO:0006955">
    <property type="term" value="P:immune response"/>
    <property type="evidence" value="ECO:0007669"/>
    <property type="project" value="InterPro"/>
</dbReference>
<dbReference type="SUPFAM" id="SSF140856">
    <property type="entry name" value="USP8 N-terminal domain-like"/>
    <property type="match status" value="1"/>
</dbReference>
<evidence type="ECO:0000313" key="39">
    <source>
        <dbReference type="EMBL" id="ELK00936.1"/>
    </source>
</evidence>
<dbReference type="InterPro" id="IPR033998">
    <property type="entry name" value="TNFRSF6_death"/>
</dbReference>
<evidence type="ECO:0000256" key="4">
    <source>
        <dbReference type="ARBA" id="ARBA00010981"/>
    </source>
</evidence>
<evidence type="ECO:0000256" key="1">
    <source>
        <dbReference type="ARBA" id="ARBA00001947"/>
    </source>
</evidence>
<accession>L5JQB7</accession>
<evidence type="ECO:0000256" key="18">
    <source>
        <dbReference type="ARBA" id="ARBA00022989"/>
    </source>
</evidence>
<evidence type="ECO:0000256" key="8">
    <source>
        <dbReference type="ARBA" id="ARBA00022670"/>
    </source>
</evidence>
<dbReference type="GO" id="GO:0004888">
    <property type="term" value="F:transmembrane signaling receptor activity"/>
    <property type="evidence" value="ECO:0007669"/>
    <property type="project" value="InterPro"/>
</dbReference>
<dbReference type="GO" id="GO:0031265">
    <property type="term" value="C:CD95 death-inducing signaling complex"/>
    <property type="evidence" value="ECO:0007669"/>
    <property type="project" value="UniProtKB-ARBA"/>
</dbReference>
<feature type="coiled-coil region" evidence="34">
    <location>
        <begin position="126"/>
        <end position="170"/>
    </location>
</feature>
<dbReference type="InterPro" id="IPR044098">
    <property type="entry name" value="STAMBP/STALP-like_MPN"/>
</dbReference>
<dbReference type="SUPFAM" id="SSF57586">
    <property type="entry name" value="TNF receptor-like"/>
    <property type="match status" value="2"/>
</dbReference>
<dbReference type="GO" id="GO:0005516">
    <property type="term" value="F:calmodulin binding"/>
    <property type="evidence" value="ECO:0007669"/>
    <property type="project" value="UniProtKB-KW"/>
</dbReference>
<dbReference type="GO" id="GO:0005768">
    <property type="term" value="C:endosome"/>
    <property type="evidence" value="ECO:0007669"/>
    <property type="project" value="TreeGrafter"/>
</dbReference>
<evidence type="ECO:0000256" key="13">
    <source>
        <dbReference type="ARBA" id="ARBA00022737"/>
    </source>
</evidence>
<name>L5JQB7_PTEAL</name>
<keyword evidence="20" id="KW-0482">Metalloprotease</keyword>
<feature type="domain" description="TNFR-Cys" evidence="37">
    <location>
        <begin position="536"/>
        <end position="573"/>
    </location>
</feature>
<dbReference type="CDD" id="cd08316">
    <property type="entry name" value="Death_FAS_TNFRSF6"/>
    <property type="match status" value="1"/>
</dbReference>
<organism evidence="39 40">
    <name type="scientific">Pteropus alecto</name>
    <name type="common">Black flying fox</name>
    <dbReference type="NCBI Taxonomy" id="9402"/>
    <lineage>
        <taxon>Eukaryota</taxon>
        <taxon>Metazoa</taxon>
        <taxon>Chordata</taxon>
        <taxon>Craniata</taxon>
        <taxon>Vertebrata</taxon>
        <taxon>Euteleostomi</taxon>
        <taxon>Mammalia</taxon>
        <taxon>Eutheria</taxon>
        <taxon>Laurasiatheria</taxon>
        <taxon>Chiroptera</taxon>
        <taxon>Yinpterochiroptera</taxon>
        <taxon>Pteropodoidea</taxon>
        <taxon>Pteropodidae</taxon>
        <taxon>Pteropodinae</taxon>
        <taxon>Pteropus</taxon>
    </lineage>
</organism>
<evidence type="ECO:0000256" key="32">
    <source>
        <dbReference type="ARBA" id="ARBA00079042"/>
    </source>
</evidence>
<dbReference type="InterPro" id="IPR037518">
    <property type="entry name" value="MPN"/>
</dbReference>
<dbReference type="Gene3D" id="1.10.533.10">
    <property type="entry name" value="Death Domain, Fas"/>
    <property type="match status" value="1"/>
</dbReference>
<evidence type="ECO:0000256" key="35">
    <source>
        <dbReference type="SAM" id="Phobius"/>
    </source>
</evidence>
<keyword evidence="6" id="KW-1003">Cell membrane</keyword>
<evidence type="ECO:0000256" key="27">
    <source>
        <dbReference type="ARBA" id="ARBA00030181"/>
    </source>
</evidence>
<comment type="function">
    <text evidence="30">Zinc metalloprotease that specifically cleaves 'Lys-63'-linked polyubiquitin chains. Acts as a positive regulator of the TORC1 signaling pathway by mediating 'Lys-63'-linked deubiquitination of SESN2, thereby inhibiting SESN2-interaction with the GATOR2 complex. Does not cleave 'Lys-48'-linked polyubiquitin chains.</text>
</comment>
<comment type="caution">
    <text evidence="33">Lacks conserved residue(s) required for the propagation of feature annotation.</text>
</comment>
<evidence type="ECO:0000256" key="14">
    <source>
        <dbReference type="ARBA" id="ARBA00022786"/>
    </source>
</evidence>